<dbReference type="EMBL" id="CP026538">
    <property type="protein sequence ID" value="QAZ67633.1"/>
    <property type="molecule type" value="Genomic_DNA"/>
</dbReference>
<dbReference type="SUPFAM" id="SSF53335">
    <property type="entry name" value="S-adenosyl-L-methionine-dependent methyltransferases"/>
    <property type="match status" value="1"/>
</dbReference>
<sequence length="329" mass="35285">MVGDDLPALALRLLERQPPPGPVIAPELLVPGTLPALVEALGRPDTPAHPALLASLVLQYAHAYVHPERLGEDVSLADLTELAGRFVRRRGGSALLAGQHALRRFLLHHGFALQMLLDLPKTVHLLTALLAADPDVSGGFLGLDCGAGTGILLLGAYLLARRHGVAAPTLMGFEVQPQVAARADGLLSRLGVGRVRRADATRPETYAALPEGPVACLANETLPSAGRRLYKEPFPAINAALFVALGPRLSRTVFLPEAVWASDRPGREWLRLAPENAFAGDAGGQAKPLRLAFMRDVELAGQRVPVERVGEGLSWLVAEPWREALCRRW</sequence>
<evidence type="ECO:0000313" key="2">
    <source>
        <dbReference type="Proteomes" id="UP000293296"/>
    </source>
</evidence>
<protein>
    <submittedName>
        <fullName evidence="1">Uncharacterized protein</fullName>
    </submittedName>
</protein>
<reference evidence="1 2" key="1">
    <citation type="submission" date="2018-02" db="EMBL/GenBank/DDBJ databases">
        <title>Genome sequence of Desulfovibrio carbinolicus DSM 3852.</title>
        <authorList>
            <person name="Wilbanks E."/>
            <person name="Skennerton C.T."/>
            <person name="Orphan V.J."/>
        </authorList>
    </citation>
    <scope>NUCLEOTIDE SEQUENCE [LARGE SCALE GENOMIC DNA]</scope>
    <source>
        <strain evidence="1 2">DSM 3852</strain>
    </source>
</reference>
<gene>
    <name evidence="1" type="ORF">C3Y92_10505</name>
</gene>
<name>A0A4P6HK91_9BACT</name>
<dbReference type="AlphaFoldDB" id="A0A4P6HK91"/>
<dbReference type="Proteomes" id="UP000293296">
    <property type="component" value="Chromosome"/>
</dbReference>
<dbReference type="KEGG" id="dcb:C3Y92_10505"/>
<keyword evidence="2" id="KW-1185">Reference proteome</keyword>
<proteinExistence type="predicted"/>
<dbReference type="RefSeq" id="WP_129352384.1">
    <property type="nucleotide sequence ID" value="NZ_CP026538.1"/>
</dbReference>
<dbReference type="InterPro" id="IPR029063">
    <property type="entry name" value="SAM-dependent_MTases_sf"/>
</dbReference>
<evidence type="ECO:0000313" key="1">
    <source>
        <dbReference type="EMBL" id="QAZ67633.1"/>
    </source>
</evidence>
<dbReference type="OrthoDB" id="5445316at2"/>
<organism evidence="1 2">
    <name type="scientific">Solidesulfovibrio carbinolicus</name>
    <dbReference type="NCBI Taxonomy" id="296842"/>
    <lineage>
        <taxon>Bacteria</taxon>
        <taxon>Pseudomonadati</taxon>
        <taxon>Thermodesulfobacteriota</taxon>
        <taxon>Desulfovibrionia</taxon>
        <taxon>Desulfovibrionales</taxon>
        <taxon>Desulfovibrionaceae</taxon>
        <taxon>Solidesulfovibrio</taxon>
    </lineage>
</organism>
<accession>A0A4P6HK91</accession>